<gene>
    <name evidence="2" type="ORF">AB1207_01315</name>
</gene>
<organism evidence="2 3">
    <name type="scientific">Kineococcus endophyticus</name>
    <dbReference type="NCBI Taxonomy" id="1181883"/>
    <lineage>
        <taxon>Bacteria</taxon>
        <taxon>Bacillati</taxon>
        <taxon>Actinomycetota</taxon>
        <taxon>Actinomycetes</taxon>
        <taxon>Kineosporiales</taxon>
        <taxon>Kineosporiaceae</taxon>
        <taxon>Kineococcus</taxon>
    </lineage>
</organism>
<dbReference type="EMBL" id="JBFNQN010000001">
    <property type="protein sequence ID" value="MEW9263375.1"/>
    <property type="molecule type" value="Genomic_DNA"/>
</dbReference>
<accession>A0ABV3P188</accession>
<reference evidence="2 3" key="1">
    <citation type="submission" date="2024-07" db="EMBL/GenBank/DDBJ databases">
        <authorList>
            <person name="Thanompreechachai J."/>
            <person name="Duangmal K."/>
        </authorList>
    </citation>
    <scope>NUCLEOTIDE SEQUENCE [LARGE SCALE GENOMIC DNA]</scope>
    <source>
        <strain evidence="2 3">KCTC 19886</strain>
    </source>
</reference>
<protein>
    <submittedName>
        <fullName evidence="2">Uncharacterized protein</fullName>
    </submittedName>
</protein>
<proteinExistence type="predicted"/>
<dbReference type="Proteomes" id="UP001555826">
    <property type="component" value="Unassembled WGS sequence"/>
</dbReference>
<evidence type="ECO:0000313" key="3">
    <source>
        <dbReference type="Proteomes" id="UP001555826"/>
    </source>
</evidence>
<dbReference type="RefSeq" id="WP_367635963.1">
    <property type="nucleotide sequence ID" value="NZ_JBFNQN010000001.1"/>
</dbReference>
<feature type="compositionally biased region" description="Basic and acidic residues" evidence="1">
    <location>
        <begin position="1"/>
        <end position="12"/>
    </location>
</feature>
<feature type="compositionally biased region" description="Pro residues" evidence="1">
    <location>
        <begin position="35"/>
        <end position="74"/>
    </location>
</feature>
<feature type="region of interest" description="Disordered" evidence="1">
    <location>
        <begin position="1"/>
        <end position="88"/>
    </location>
</feature>
<comment type="caution">
    <text evidence="2">The sequence shown here is derived from an EMBL/GenBank/DDBJ whole genome shotgun (WGS) entry which is preliminary data.</text>
</comment>
<evidence type="ECO:0000313" key="2">
    <source>
        <dbReference type="EMBL" id="MEW9263375.1"/>
    </source>
</evidence>
<sequence>MGGTHGRPDEAVHNFLGHPVPRRSTRTFADHLAPPRRPAPVPPARTQPRPAPAPVPTPAPRVAPSPRPVAPPPEAVVGQARASERRTVLDDERPSLTVPAAERGSGSLRFSLQWEQQVTSTGLHRSSDVHLGCFWETRDRHSGALQSLGELLAAPGFGARQVLRLGARSEQAGEEVLADAAHLDLLRRMVFYVYAQGPAAPDYAALAPRLTISRRGAGTVQVWAQDAPAGARTCALASIHDVAGDLVLRRENEFFPGTAREVALAYGFDDLDWNAEGTVPRPS</sequence>
<keyword evidence="3" id="KW-1185">Reference proteome</keyword>
<evidence type="ECO:0000256" key="1">
    <source>
        <dbReference type="SAM" id="MobiDB-lite"/>
    </source>
</evidence>
<name>A0ABV3P188_9ACTN</name>